<dbReference type="Proteomes" id="UP000184386">
    <property type="component" value="Unassembled WGS sequence"/>
</dbReference>
<dbReference type="InterPro" id="IPR001789">
    <property type="entry name" value="Sig_transdc_resp-reg_receiver"/>
</dbReference>
<dbReference type="SUPFAM" id="SSF52172">
    <property type="entry name" value="CheY-like"/>
    <property type="match status" value="1"/>
</dbReference>
<accession>A0A1M6L1R8</accession>
<dbReference type="InterPro" id="IPR011006">
    <property type="entry name" value="CheY-like_superfamily"/>
</dbReference>
<dbReference type="SUPFAM" id="SSF46689">
    <property type="entry name" value="Homeodomain-like"/>
    <property type="match status" value="2"/>
</dbReference>
<organism evidence="13 14">
    <name type="scientific">Anaerocolumna jejuensis DSM 15929</name>
    <dbReference type="NCBI Taxonomy" id="1121322"/>
    <lineage>
        <taxon>Bacteria</taxon>
        <taxon>Bacillati</taxon>
        <taxon>Bacillota</taxon>
        <taxon>Clostridia</taxon>
        <taxon>Lachnospirales</taxon>
        <taxon>Lachnospiraceae</taxon>
        <taxon>Anaerocolumna</taxon>
    </lineage>
</organism>
<dbReference type="PANTHER" id="PTHR42713:SF3">
    <property type="entry name" value="TRANSCRIPTIONAL REGULATORY PROTEIN HPTR"/>
    <property type="match status" value="1"/>
</dbReference>
<dbReference type="InterPro" id="IPR018062">
    <property type="entry name" value="HTH_AraC-typ_CS"/>
</dbReference>
<dbReference type="Gene3D" id="1.10.10.60">
    <property type="entry name" value="Homeodomain-like"/>
    <property type="match status" value="2"/>
</dbReference>
<keyword evidence="7" id="KW-0238">DNA-binding</keyword>
<dbReference type="GO" id="GO:0003700">
    <property type="term" value="F:DNA-binding transcription factor activity"/>
    <property type="evidence" value="ECO:0007669"/>
    <property type="project" value="InterPro"/>
</dbReference>
<dbReference type="AlphaFoldDB" id="A0A1M6L1R8"/>
<evidence type="ECO:0000256" key="6">
    <source>
        <dbReference type="ARBA" id="ARBA00023015"/>
    </source>
</evidence>
<keyword evidence="3" id="KW-0963">Cytoplasm</keyword>
<evidence type="ECO:0000313" key="14">
    <source>
        <dbReference type="Proteomes" id="UP000184386"/>
    </source>
</evidence>
<dbReference type="PROSITE" id="PS00041">
    <property type="entry name" value="HTH_ARAC_FAMILY_1"/>
    <property type="match status" value="1"/>
</dbReference>
<dbReference type="InterPro" id="IPR009057">
    <property type="entry name" value="Homeodomain-like_sf"/>
</dbReference>
<gene>
    <name evidence="13" type="ORF">SAMN02745136_00661</name>
</gene>
<evidence type="ECO:0000256" key="5">
    <source>
        <dbReference type="ARBA" id="ARBA00023012"/>
    </source>
</evidence>
<reference evidence="13 14" key="1">
    <citation type="submission" date="2016-11" db="EMBL/GenBank/DDBJ databases">
        <authorList>
            <person name="Jaros S."/>
            <person name="Januszkiewicz K."/>
            <person name="Wedrychowicz H."/>
        </authorList>
    </citation>
    <scope>NUCLEOTIDE SEQUENCE [LARGE SCALE GENOMIC DNA]</scope>
    <source>
        <strain evidence="13 14">DSM 15929</strain>
    </source>
</reference>
<feature type="modified residue" description="4-aspartylphosphate" evidence="10">
    <location>
        <position position="55"/>
    </location>
</feature>
<protein>
    <recommendedName>
        <fullName evidence="2">Stage 0 sporulation protein A homolog</fullName>
    </recommendedName>
</protein>
<keyword evidence="8" id="KW-0804">Transcription</keyword>
<evidence type="ECO:0000256" key="9">
    <source>
        <dbReference type="ARBA" id="ARBA00024867"/>
    </source>
</evidence>
<evidence type="ECO:0000313" key="13">
    <source>
        <dbReference type="EMBL" id="SHJ65113.1"/>
    </source>
</evidence>
<dbReference type="InterPro" id="IPR020449">
    <property type="entry name" value="Tscrpt_reg_AraC-type_HTH"/>
</dbReference>
<evidence type="ECO:0000256" key="2">
    <source>
        <dbReference type="ARBA" id="ARBA00018672"/>
    </source>
</evidence>
<evidence type="ECO:0000256" key="10">
    <source>
        <dbReference type="PROSITE-ProRule" id="PRU00169"/>
    </source>
</evidence>
<keyword evidence="4 10" id="KW-0597">Phosphoprotein</keyword>
<dbReference type="Pfam" id="PF12833">
    <property type="entry name" value="HTH_18"/>
    <property type="match status" value="1"/>
</dbReference>
<evidence type="ECO:0000256" key="3">
    <source>
        <dbReference type="ARBA" id="ARBA00022490"/>
    </source>
</evidence>
<dbReference type="GO" id="GO:0000160">
    <property type="term" value="P:phosphorelay signal transduction system"/>
    <property type="evidence" value="ECO:0007669"/>
    <property type="project" value="UniProtKB-KW"/>
</dbReference>
<dbReference type="SMART" id="SM00448">
    <property type="entry name" value="REC"/>
    <property type="match status" value="1"/>
</dbReference>
<dbReference type="EMBL" id="FRAC01000006">
    <property type="protein sequence ID" value="SHJ65113.1"/>
    <property type="molecule type" value="Genomic_DNA"/>
</dbReference>
<dbReference type="CDD" id="cd17536">
    <property type="entry name" value="REC_YesN-like"/>
    <property type="match status" value="1"/>
</dbReference>
<dbReference type="Pfam" id="PF00072">
    <property type="entry name" value="Response_reg"/>
    <property type="match status" value="1"/>
</dbReference>
<keyword evidence="6" id="KW-0805">Transcription regulation</keyword>
<dbReference type="PANTHER" id="PTHR42713">
    <property type="entry name" value="HISTIDINE KINASE-RELATED"/>
    <property type="match status" value="1"/>
</dbReference>
<name>A0A1M6L1R8_9FIRM</name>
<dbReference type="PROSITE" id="PS50110">
    <property type="entry name" value="RESPONSE_REGULATORY"/>
    <property type="match status" value="1"/>
</dbReference>
<evidence type="ECO:0000256" key="4">
    <source>
        <dbReference type="ARBA" id="ARBA00022553"/>
    </source>
</evidence>
<evidence type="ECO:0000256" key="8">
    <source>
        <dbReference type="ARBA" id="ARBA00023163"/>
    </source>
</evidence>
<evidence type="ECO:0000259" key="12">
    <source>
        <dbReference type="PROSITE" id="PS50110"/>
    </source>
</evidence>
<dbReference type="Gene3D" id="3.40.50.2300">
    <property type="match status" value="1"/>
</dbReference>
<evidence type="ECO:0000256" key="1">
    <source>
        <dbReference type="ARBA" id="ARBA00004496"/>
    </source>
</evidence>
<evidence type="ECO:0000256" key="7">
    <source>
        <dbReference type="ARBA" id="ARBA00023125"/>
    </source>
</evidence>
<dbReference type="RefSeq" id="WP_073272835.1">
    <property type="nucleotide sequence ID" value="NZ_FRAC01000006.1"/>
</dbReference>
<dbReference type="OrthoDB" id="9794370at2"/>
<feature type="domain" description="Response regulatory" evidence="12">
    <location>
        <begin position="3"/>
        <end position="120"/>
    </location>
</feature>
<keyword evidence="14" id="KW-1185">Reference proteome</keyword>
<dbReference type="InterPro" id="IPR051552">
    <property type="entry name" value="HptR"/>
</dbReference>
<comment type="function">
    <text evidence="9">May play the central regulatory role in sporulation. It may be an element of the effector pathway responsible for the activation of sporulation genes in response to nutritional stress. Spo0A may act in concert with spo0H (a sigma factor) to control the expression of some genes that are critical to the sporulation process.</text>
</comment>
<feature type="domain" description="HTH araC/xylS-type" evidence="11">
    <location>
        <begin position="415"/>
        <end position="513"/>
    </location>
</feature>
<sequence length="517" mass="60320">MYTVLIADDETIIRRGIKKIVNWEQLGYKIIAEASDGEETLSCLVKFNPDIVLMDIKMPLMDGLDVIQSARACNYKGKIIILSGFSDFAYAQKAIRYDVKFYLNKPINEEELEAALLSLSKELNEEAIHKITVNHYREKAKISILRDLINGSADVSKINLTDLNMTANLYQVVIYEKYSFNIADISYNFSELLRVTNQDSNSYESVTVDDNEVIILKGEFAINQFNRFLEKFEYDLKPQKGSPLDTLFIAYGRIITTIAELRTSYLDAFQLLQRRFFCAQNQHTIGYQTMAELNHDTLELNNEIIMEYFNMLVNFIQSHNRNLWVETLHDLEKKLNLCEDTIADIKLFLSDLFIQIKDKISNLYVVSKIPFPTNTQIINFITTRNYLYEIITFFTEQFEIIMNSIGGSSSDSIIDSVIFYIQHNYMENLKLESIACLFGYNSCYLGKIFHEKTGESFNYYVDYIRIQNSIKLLKQDNMKVYEIAEKVGYRSVEYFYTKFKRYTNLTPTEFRKQQLPV</sequence>
<keyword evidence="5" id="KW-0902">Two-component regulatory system</keyword>
<dbReference type="SMART" id="SM00342">
    <property type="entry name" value="HTH_ARAC"/>
    <property type="match status" value="1"/>
</dbReference>
<dbReference type="STRING" id="1121322.SAMN02745136_00661"/>
<dbReference type="GO" id="GO:0005737">
    <property type="term" value="C:cytoplasm"/>
    <property type="evidence" value="ECO:0007669"/>
    <property type="project" value="UniProtKB-SubCell"/>
</dbReference>
<dbReference type="PRINTS" id="PR00032">
    <property type="entry name" value="HTHARAC"/>
</dbReference>
<dbReference type="InterPro" id="IPR018060">
    <property type="entry name" value="HTH_AraC"/>
</dbReference>
<dbReference type="PROSITE" id="PS01124">
    <property type="entry name" value="HTH_ARAC_FAMILY_2"/>
    <property type="match status" value="1"/>
</dbReference>
<comment type="subcellular location">
    <subcellularLocation>
        <location evidence="1">Cytoplasm</location>
    </subcellularLocation>
</comment>
<proteinExistence type="predicted"/>
<dbReference type="GO" id="GO:0043565">
    <property type="term" value="F:sequence-specific DNA binding"/>
    <property type="evidence" value="ECO:0007669"/>
    <property type="project" value="InterPro"/>
</dbReference>
<evidence type="ECO:0000259" key="11">
    <source>
        <dbReference type="PROSITE" id="PS01124"/>
    </source>
</evidence>